<evidence type="ECO:0000256" key="1">
    <source>
        <dbReference type="ARBA" id="ARBA00022603"/>
    </source>
</evidence>
<keyword evidence="6" id="KW-1185">Reference proteome</keyword>
<name>G0AKB3_COLFT</name>
<dbReference type="InterPro" id="IPR029063">
    <property type="entry name" value="SAM-dependent_MTases_sf"/>
</dbReference>
<dbReference type="PANTHER" id="PTHR10509">
    <property type="entry name" value="O-METHYLTRANSFERASE-RELATED"/>
    <property type="match status" value="1"/>
</dbReference>
<organism evidence="5 6">
    <name type="scientific">Collimonas fungivorans (strain Ter331)</name>
    <dbReference type="NCBI Taxonomy" id="1005048"/>
    <lineage>
        <taxon>Bacteria</taxon>
        <taxon>Pseudomonadati</taxon>
        <taxon>Pseudomonadota</taxon>
        <taxon>Betaproteobacteria</taxon>
        <taxon>Burkholderiales</taxon>
        <taxon>Oxalobacteraceae</taxon>
        <taxon>Collimonas</taxon>
    </lineage>
</organism>
<reference evidence="6" key="6">
    <citation type="submission" date="2011-05" db="EMBL/GenBank/DDBJ databases">
        <title>Complete sequence of Collimonas fungivorans Ter331.</title>
        <authorList>
            <person name="Leveau J.H."/>
        </authorList>
    </citation>
    <scope>NUCLEOTIDE SEQUENCE [LARGE SCALE GENOMIC DNA]</scope>
    <source>
        <strain evidence="6">Ter331</strain>
    </source>
</reference>
<gene>
    <name evidence="5" type="ordered locus">CFU_2212</name>
</gene>
<dbReference type="CDD" id="cd02440">
    <property type="entry name" value="AdoMet_MTases"/>
    <property type="match status" value="1"/>
</dbReference>
<keyword evidence="4" id="KW-0472">Membrane</keyword>
<keyword evidence="3" id="KW-0949">S-adenosyl-L-methionine</keyword>
<evidence type="ECO:0000313" key="5">
    <source>
        <dbReference type="EMBL" id="AEK62040.1"/>
    </source>
</evidence>
<reference evidence="5 6" key="5">
    <citation type="journal article" date="2011" name="ISME J.">
        <title>Dual transcriptional profiling of a bacterial/fungal confrontation: Collimonas fungivorans versus Aspergillus niger.</title>
        <authorList>
            <person name="Mela F."/>
            <person name="Fritsche K."/>
            <person name="de Boer W."/>
            <person name="van Veen J.A."/>
            <person name="de Graaff L.H."/>
            <person name="van den Berg M."/>
            <person name="Leveau J.H."/>
        </authorList>
    </citation>
    <scope>NUCLEOTIDE SEQUENCE [LARGE SCALE GENOMIC DNA]</scope>
    <source>
        <strain evidence="5 6">Ter331</strain>
    </source>
</reference>
<protein>
    <submittedName>
        <fullName evidence="5">O-methyltransferase</fullName>
        <ecNumber evidence="5">2.1.1.-</ecNumber>
    </submittedName>
</protein>
<dbReference type="PROSITE" id="PS51682">
    <property type="entry name" value="SAM_OMT_I"/>
    <property type="match status" value="1"/>
</dbReference>
<dbReference type="SUPFAM" id="SSF53335">
    <property type="entry name" value="S-adenosyl-L-methionine-dependent methyltransferases"/>
    <property type="match status" value="1"/>
</dbReference>
<dbReference type="EC" id="2.1.1.-" evidence="5"/>
<accession>G0AKB3</accession>
<reference evidence="5 6" key="3">
    <citation type="journal article" date="2008" name="FEMS Microbiol. Ecol.">
        <title>Identification and characterization of genes underlying chitinolysis in Collimonas fungivorans Ter331.</title>
        <authorList>
            <person name="Fritsche K."/>
            <person name="de Boer W."/>
            <person name="Gerards S."/>
            <person name="van den Berg M."/>
            <person name="van Veen J.A."/>
            <person name="Leveau J.H."/>
        </authorList>
    </citation>
    <scope>NUCLEOTIDE SEQUENCE [LARGE SCALE GENOMIC DNA]</scope>
    <source>
        <strain evidence="5 6">Ter331</strain>
    </source>
</reference>
<sequence length="320" mass="34582">MRSSAAKAGIAAAAAPAASPCNTRRLLFDVVVISAGSLGGFAAFVPYANEHASRSAREGERSLSTMLNWFLYKRFPRLHIRWQPSHGGCGKLVSFISGAQSMSSRTLNLDDTLYDYLLTHSLREHPAQTALRAATAKHARGGMQISPEQGQFMALLIRLMGARNTIEIGVFTGYSSLAVALALPDDGRILACDISDEYTSIARPYWEAAGVAHKIDLQLAPALATLDARLAAGAAGQYDFAFIDADKTGYDAYYERCLQLLRPGGLIAIDNVLWDGSVAAVAEDNDTAALQDLNRKLHRDERIDLSMLPVGDGLTLARKR</sequence>
<dbReference type="eggNOG" id="COG4122">
    <property type="taxonomic scope" value="Bacteria"/>
</dbReference>
<reference evidence="5 6" key="2">
    <citation type="journal article" date="2006" name="J. Microbiol. Methods">
        <title>Genomic flank-sequencing of plasposon insertion sites for rapid identification of functional genes.</title>
        <authorList>
            <person name="Leveau J.H."/>
            <person name="Gerards S."/>
            <person name="Fritsche K."/>
            <person name="Zondag G."/>
            <person name="van Veen J.A."/>
        </authorList>
    </citation>
    <scope>NUCLEOTIDE SEQUENCE [LARGE SCALE GENOMIC DNA]</scope>
    <source>
        <strain evidence="5 6">Ter331</strain>
    </source>
</reference>
<dbReference type="GO" id="GO:0032259">
    <property type="term" value="P:methylation"/>
    <property type="evidence" value="ECO:0007669"/>
    <property type="project" value="UniProtKB-KW"/>
</dbReference>
<evidence type="ECO:0000256" key="2">
    <source>
        <dbReference type="ARBA" id="ARBA00022679"/>
    </source>
</evidence>
<keyword evidence="2 5" id="KW-0808">Transferase</keyword>
<evidence type="ECO:0000256" key="3">
    <source>
        <dbReference type="ARBA" id="ARBA00022691"/>
    </source>
</evidence>
<dbReference type="STRING" id="1005048.CFU_2212"/>
<dbReference type="PANTHER" id="PTHR10509:SF14">
    <property type="entry name" value="CAFFEOYL-COA O-METHYLTRANSFERASE 3-RELATED"/>
    <property type="match status" value="1"/>
</dbReference>
<reference evidence="5 6" key="1">
    <citation type="journal article" date="2004" name="Environ. Microbiol.">
        <title>Phylogeny-function analysis of (meta)genomic libraries: screening for expression of ribosomal RNA genes by large-insert library fluorescent in situ hybridization (LIL-FISH).</title>
        <authorList>
            <person name="Leveau J.H."/>
            <person name="Gerards S."/>
            <person name="de Boer W."/>
            <person name="van Veen J.A."/>
        </authorList>
    </citation>
    <scope>NUCLEOTIDE SEQUENCE [LARGE SCALE GENOMIC DNA]</scope>
    <source>
        <strain evidence="5 6">Ter331</strain>
    </source>
</reference>
<dbReference type="Proteomes" id="UP000008392">
    <property type="component" value="Chromosome"/>
</dbReference>
<dbReference type="AlphaFoldDB" id="G0AKB3"/>
<evidence type="ECO:0000256" key="4">
    <source>
        <dbReference type="SAM" id="Phobius"/>
    </source>
</evidence>
<reference evidence="5 6" key="4">
    <citation type="journal article" date="2010" name="Environ. Microbiol.">
        <title>The bacterial genus Collimonas: mycophagy, weathering and other adaptive solutions to life in oligotrophic soil environments.</title>
        <authorList>
            <person name="Leveau J.H."/>
            <person name="Uroz S."/>
            <person name="de Boer W."/>
        </authorList>
    </citation>
    <scope>NUCLEOTIDE SEQUENCE [LARGE SCALE GENOMIC DNA]</scope>
    <source>
        <strain evidence="5 6">Ter331</strain>
    </source>
</reference>
<dbReference type="Pfam" id="PF01596">
    <property type="entry name" value="Methyltransf_3"/>
    <property type="match status" value="1"/>
</dbReference>
<dbReference type="GO" id="GO:0008171">
    <property type="term" value="F:O-methyltransferase activity"/>
    <property type="evidence" value="ECO:0007669"/>
    <property type="project" value="InterPro"/>
</dbReference>
<evidence type="ECO:0000313" key="6">
    <source>
        <dbReference type="Proteomes" id="UP000008392"/>
    </source>
</evidence>
<dbReference type="KEGG" id="cfu:CFU_2212"/>
<dbReference type="InterPro" id="IPR002935">
    <property type="entry name" value="SAM_O-MeTrfase"/>
</dbReference>
<dbReference type="InterPro" id="IPR050362">
    <property type="entry name" value="Cation-dep_OMT"/>
</dbReference>
<dbReference type="Gene3D" id="3.40.50.150">
    <property type="entry name" value="Vaccinia Virus protein VP39"/>
    <property type="match status" value="1"/>
</dbReference>
<dbReference type="GO" id="GO:0008757">
    <property type="term" value="F:S-adenosylmethionine-dependent methyltransferase activity"/>
    <property type="evidence" value="ECO:0007669"/>
    <property type="project" value="TreeGrafter"/>
</dbReference>
<dbReference type="HOGENOM" id="CLU_067676_5_1_4"/>
<keyword evidence="1 5" id="KW-0489">Methyltransferase</keyword>
<keyword evidence="4" id="KW-0812">Transmembrane</keyword>
<feature type="transmembrane region" description="Helical" evidence="4">
    <location>
        <begin position="30"/>
        <end position="48"/>
    </location>
</feature>
<proteinExistence type="predicted"/>
<dbReference type="EMBL" id="CP002745">
    <property type="protein sequence ID" value="AEK62040.1"/>
    <property type="molecule type" value="Genomic_DNA"/>
</dbReference>
<keyword evidence="4" id="KW-1133">Transmembrane helix</keyword>